<organism evidence="1 2">
    <name type="scientific">Sporolactobacillus putidus</name>
    <dbReference type="NCBI Taxonomy" id="492735"/>
    <lineage>
        <taxon>Bacteria</taxon>
        <taxon>Bacillati</taxon>
        <taxon>Bacillota</taxon>
        <taxon>Bacilli</taxon>
        <taxon>Bacillales</taxon>
        <taxon>Sporolactobacillaceae</taxon>
        <taxon>Sporolactobacillus</taxon>
    </lineage>
</organism>
<dbReference type="AlphaFoldDB" id="A0A917S669"/>
<comment type="caution">
    <text evidence="1">The sequence shown here is derived from an EMBL/GenBank/DDBJ whole genome shotgun (WGS) entry which is preliminary data.</text>
</comment>
<protein>
    <submittedName>
        <fullName evidence="1">Uncharacterized protein</fullName>
    </submittedName>
</protein>
<dbReference type="EMBL" id="BMOK01000010">
    <property type="protein sequence ID" value="GGL58900.1"/>
    <property type="molecule type" value="Genomic_DNA"/>
</dbReference>
<name>A0A917S669_9BACL</name>
<reference evidence="1" key="2">
    <citation type="submission" date="2020-09" db="EMBL/GenBank/DDBJ databases">
        <authorList>
            <person name="Sun Q."/>
            <person name="Ohkuma M."/>
        </authorList>
    </citation>
    <scope>NUCLEOTIDE SEQUENCE</scope>
    <source>
        <strain evidence="1">JCM 15325</strain>
    </source>
</reference>
<evidence type="ECO:0000313" key="1">
    <source>
        <dbReference type="EMBL" id="GGL58900.1"/>
    </source>
</evidence>
<reference evidence="1" key="1">
    <citation type="journal article" date="2014" name="Int. J. Syst. Evol. Microbiol.">
        <title>Complete genome sequence of Corynebacterium casei LMG S-19264T (=DSM 44701T), isolated from a smear-ripened cheese.</title>
        <authorList>
            <consortium name="US DOE Joint Genome Institute (JGI-PGF)"/>
            <person name="Walter F."/>
            <person name="Albersmeier A."/>
            <person name="Kalinowski J."/>
            <person name="Ruckert C."/>
        </authorList>
    </citation>
    <scope>NUCLEOTIDE SEQUENCE</scope>
    <source>
        <strain evidence="1">JCM 15325</strain>
    </source>
</reference>
<evidence type="ECO:0000313" key="2">
    <source>
        <dbReference type="Proteomes" id="UP000654670"/>
    </source>
</evidence>
<dbReference type="Proteomes" id="UP000654670">
    <property type="component" value="Unassembled WGS sequence"/>
</dbReference>
<sequence>MESRAIDRLFFCILSIFKPEGIACATLDGYNYHELQNYFSETTSHLHTIETNIYNVTVR</sequence>
<gene>
    <name evidence="1" type="ORF">GCM10007968_23610</name>
</gene>
<keyword evidence="2" id="KW-1185">Reference proteome</keyword>
<proteinExistence type="predicted"/>
<accession>A0A917S669</accession>